<keyword evidence="4" id="KW-1185">Reference proteome</keyword>
<proteinExistence type="inferred from homology"/>
<dbReference type="AlphaFoldDB" id="A0A4D7QUG6"/>
<dbReference type="SUPFAM" id="SSF51735">
    <property type="entry name" value="NAD(P)-binding Rossmann-fold domains"/>
    <property type="match status" value="1"/>
</dbReference>
<accession>A0A4D7QUG6</accession>
<reference evidence="3 4" key="1">
    <citation type="submission" date="2019-04" db="EMBL/GenBank/DDBJ databases">
        <title>Phreatobacter aquaticus sp. nov.</title>
        <authorList>
            <person name="Choi A."/>
            <person name="Baek K."/>
        </authorList>
    </citation>
    <scope>NUCLEOTIDE SEQUENCE [LARGE SCALE GENOMIC DNA]</scope>
    <source>
        <strain evidence="3 4">NMCR1094</strain>
    </source>
</reference>
<dbReference type="CDD" id="cd05233">
    <property type="entry name" value="SDR_c"/>
    <property type="match status" value="1"/>
</dbReference>
<gene>
    <name evidence="3" type="ORF">E8L99_06060</name>
</gene>
<dbReference type="Proteomes" id="UP000298588">
    <property type="component" value="Chromosome"/>
</dbReference>
<dbReference type="Pfam" id="PF13561">
    <property type="entry name" value="adh_short_C2"/>
    <property type="match status" value="1"/>
</dbReference>
<dbReference type="Gene3D" id="3.40.50.720">
    <property type="entry name" value="NAD(P)-binding Rossmann-like Domain"/>
    <property type="match status" value="1"/>
</dbReference>
<dbReference type="PRINTS" id="PR00081">
    <property type="entry name" value="GDHRDH"/>
</dbReference>
<dbReference type="InterPro" id="IPR002347">
    <property type="entry name" value="SDR_fam"/>
</dbReference>
<dbReference type="PANTHER" id="PTHR43477">
    <property type="entry name" value="DIHYDROANTICAPSIN 7-DEHYDROGENASE"/>
    <property type="match status" value="1"/>
</dbReference>
<evidence type="ECO:0000256" key="1">
    <source>
        <dbReference type="ARBA" id="ARBA00006484"/>
    </source>
</evidence>
<evidence type="ECO:0000256" key="2">
    <source>
        <dbReference type="ARBA" id="ARBA00023002"/>
    </source>
</evidence>
<organism evidence="3 4">
    <name type="scientific">Phreatobacter aquaticus</name>
    <dbReference type="NCBI Taxonomy" id="2570229"/>
    <lineage>
        <taxon>Bacteria</taxon>
        <taxon>Pseudomonadati</taxon>
        <taxon>Pseudomonadota</taxon>
        <taxon>Alphaproteobacteria</taxon>
        <taxon>Hyphomicrobiales</taxon>
        <taxon>Phreatobacteraceae</taxon>
        <taxon>Phreatobacter</taxon>
    </lineage>
</organism>
<name>A0A4D7QUG6_9HYPH</name>
<keyword evidence="2" id="KW-0560">Oxidoreductase</keyword>
<dbReference type="KEGG" id="paqt:E8L99_06060"/>
<dbReference type="EMBL" id="CP039865">
    <property type="protein sequence ID" value="QCK88657.1"/>
    <property type="molecule type" value="Genomic_DNA"/>
</dbReference>
<protein>
    <submittedName>
        <fullName evidence="3">SDR family oxidoreductase</fullName>
    </submittedName>
</protein>
<evidence type="ECO:0000313" key="4">
    <source>
        <dbReference type="Proteomes" id="UP000298588"/>
    </source>
</evidence>
<evidence type="ECO:0000313" key="3">
    <source>
        <dbReference type="EMBL" id="QCK88657.1"/>
    </source>
</evidence>
<sequence length="262" mass="26551">MCPVTPRDINASNAIIVGGTAGIGLASAEALLTVGLPRLVLVGRSQARGEAVCDDLRSRFPAAEIHFTACDATDADKLSEAVDSAAALMGGIDILVSCAGGDPMPQLLHTISLGDIMPTINMIAGGVILPARAVLPHMTARGGGVVICVASDAAKVATPGETVIGAAMAAITMFCRGMAWEAKRHGIRVNCLTPSVVGDTPLYGRLKEDDFARKLFAKAETMASLGIVTAADLAAAIVFLASPAAAKMTGQTISITGGISAV</sequence>
<dbReference type="OrthoDB" id="286404at2"/>
<dbReference type="GO" id="GO:0016491">
    <property type="term" value="F:oxidoreductase activity"/>
    <property type="evidence" value="ECO:0007669"/>
    <property type="project" value="UniProtKB-KW"/>
</dbReference>
<dbReference type="InterPro" id="IPR051122">
    <property type="entry name" value="SDR_DHRS6-like"/>
</dbReference>
<dbReference type="InterPro" id="IPR036291">
    <property type="entry name" value="NAD(P)-bd_dom_sf"/>
</dbReference>
<dbReference type="PANTHER" id="PTHR43477:SF1">
    <property type="entry name" value="DIHYDROANTICAPSIN 7-DEHYDROGENASE"/>
    <property type="match status" value="1"/>
</dbReference>
<comment type="similarity">
    <text evidence="1">Belongs to the short-chain dehydrogenases/reductases (SDR) family.</text>
</comment>